<comment type="caution">
    <text evidence="2">The sequence shown here is derived from an EMBL/GenBank/DDBJ whole genome shotgun (WGS) entry which is preliminary data.</text>
</comment>
<protein>
    <submittedName>
        <fullName evidence="2">Uncharacterized protein</fullName>
    </submittedName>
</protein>
<evidence type="ECO:0000313" key="3">
    <source>
        <dbReference type="Proteomes" id="UP000249363"/>
    </source>
</evidence>
<dbReference type="EMBL" id="MIKG01000010">
    <property type="protein sequence ID" value="RAO69767.1"/>
    <property type="molecule type" value="Genomic_DNA"/>
</dbReference>
<dbReference type="RefSeq" id="XP_040734283.1">
    <property type="nucleotide sequence ID" value="XM_040878291.1"/>
</dbReference>
<dbReference type="Proteomes" id="UP000249363">
    <property type="component" value="Unassembled WGS sequence"/>
</dbReference>
<keyword evidence="3" id="KW-1185">Reference proteome</keyword>
<gene>
    <name evidence="2" type="ORF">BHQ10_005779</name>
</gene>
<dbReference type="OrthoDB" id="5370011at2759"/>
<proteinExistence type="predicted"/>
<name>A0A364L1T3_TALAM</name>
<reference evidence="2 3" key="1">
    <citation type="journal article" date="2017" name="Biotechnol. Biofuels">
        <title>Differential beta-glucosidase expression as a function of carbon source availability in Talaromyces amestolkiae: a genomic and proteomic approach.</title>
        <authorList>
            <person name="de Eugenio L.I."/>
            <person name="Mendez-Liter J.A."/>
            <person name="Nieto-Dominguez M."/>
            <person name="Alonso L."/>
            <person name="Gil-Munoz J."/>
            <person name="Barriuso J."/>
            <person name="Prieto A."/>
            <person name="Martinez M.J."/>
        </authorList>
    </citation>
    <scope>NUCLEOTIDE SEQUENCE [LARGE SCALE GENOMIC DNA]</scope>
    <source>
        <strain evidence="2 3">CIB</strain>
    </source>
</reference>
<dbReference type="STRING" id="1196081.A0A364L1T3"/>
<organism evidence="2 3">
    <name type="scientific">Talaromyces amestolkiae</name>
    <dbReference type="NCBI Taxonomy" id="1196081"/>
    <lineage>
        <taxon>Eukaryota</taxon>
        <taxon>Fungi</taxon>
        <taxon>Dikarya</taxon>
        <taxon>Ascomycota</taxon>
        <taxon>Pezizomycotina</taxon>
        <taxon>Eurotiomycetes</taxon>
        <taxon>Eurotiomycetidae</taxon>
        <taxon>Eurotiales</taxon>
        <taxon>Trichocomaceae</taxon>
        <taxon>Talaromyces</taxon>
        <taxon>Talaromyces sect. Talaromyces</taxon>
    </lineage>
</organism>
<dbReference type="GeneID" id="63794995"/>
<accession>A0A364L1T3</accession>
<dbReference type="SUPFAM" id="SSF57903">
    <property type="entry name" value="FYVE/PHD zinc finger"/>
    <property type="match status" value="1"/>
</dbReference>
<feature type="region of interest" description="Disordered" evidence="1">
    <location>
        <begin position="327"/>
        <end position="350"/>
    </location>
</feature>
<sequence>MERNQRQKRDDLSSRLLSRVGSVFRRASRRTRSTVSAQQIEESRGPVATSTPVSAAAGNTTTAIGTTIPPAAPQPSQTSTAAGVTAPTRDTAQAILWSDIQQERARALFAKYGLTLEPQEWMSPRNGEVKRVEKPIRMRVRRTCHRCQTTFGSDKVCPNCQHIRCKACPRYPPARTKEEKEARTLAKAKGKQPEKTSDAPAAVASIEPDSTQKIERTPLTMESRTGGQDVIYKEIKQRVRRTCHQCQTIFKVHSTVCESCGHIRCKSCPREPAKLDKYPDGYPGDAEPPDERPQRVWKKPRMRVRYFCHKCDTFYVPGENICTTCGEEKGPNSRRDPPKKKEKPPIDEELLKRVRERLEQFQLASDR</sequence>
<feature type="region of interest" description="Disordered" evidence="1">
    <location>
        <begin position="176"/>
        <end position="208"/>
    </location>
</feature>
<feature type="region of interest" description="Disordered" evidence="1">
    <location>
        <begin position="29"/>
        <end position="85"/>
    </location>
</feature>
<feature type="compositionally biased region" description="Basic and acidic residues" evidence="1">
    <location>
        <begin position="327"/>
        <end position="336"/>
    </location>
</feature>
<evidence type="ECO:0000313" key="2">
    <source>
        <dbReference type="EMBL" id="RAO69767.1"/>
    </source>
</evidence>
<feature type="compositionally biased region" description="Low complexity" evidence="1">
    <location>
        <begin position="55"/>
        <end position="69"/>
    </location>
</feature>
<evidence type="ECO:0000256" key="1">
    <source>
        <dbReference type="SAM" id="MobiDB-lite"/>
    </source>
</evidence>
<dbReference type="InterPro" id="IPR011011">
    <property type="entry name" value="Znf_FYVE_PHD"/>
</dbReference>
<dbReference type="AlphaFoldDB" id="A0A364L1T3"/>